<dbReference type="Pfam" id="PF13424">
    <property type="entry name" value="TPR_12"/>
    <property type="match status" value="2"/>
</dbReference>
<protein>
    <recommendedName>
        <fullName evidence="2">HTH cro/C1-type domain-containing protein</fullName>
    </recommendedName>
</protein>
<dbReference type="Proteomes" id="UP000654345">
    <property type="component" value="Unassembled WGS sequence"/>
</dbReference>
<dbReference type="InterPro" id="IPR056681">
    <property type="entry name" value="DUF7779"/>
</dbReference>
<accession>A0ABQ3UXK4</accession>
<dbReference type="PROSITE" id="PS50005">
    <property type="entry name" value="TPR"/>
    <property type="match status" value="1"/>
</dbReference>
<comment type="caution">
    <text evidence="3">The sequence shown here is derived from an EMBL/GenBank/DDBJ whole genome shotgun (WGS) entry which is preliminary data.</text>
</comment>
<sequence>MQKREPLEATTFGELLKLLRKRQGLSQQHLAARLGVHRNTIGTWERGDFLPDSKGMVLELARQLQLDIQETRQLLEASLTALSAYWYVPYPRNPFFTGREELLQALHARLTETVGASCYALSGLGGVGKTQTALEYAYLHAEEYSAVFWCNASTRDTLLISFQAITRALQISPGLRLEDEIISSVLHWLTNHSGWLLIFDNVEELVLLQEFLPPARSGAILLTTRLTALQGLGHIVPLQPFTVAEGRAFLVGRLGQDELSPVFPGEQERDIHSFEADELVEVLGGLPLALDQAAIYIEETQCRPGEFLHLLEVYPVDLLQQQADISGYSLSVFKTFQVSIERIQGRQTGAVELLTLCAFLAGESIPEEMISQGASFLDPDLRSLLSEPLRRNVALRELLAYSLIGRSAREKLLTMHRLVQMVVRESLPQEERQWWILMVARMLEALFPLDLLHEDYWQQCEWLLPHVYTALSHAEQWNMIAHPIALLSAKVAGYLLARTHYEEAESFGVRARDILEELGEPDHPDMIYVLSILATLSSAQGRYRQTQQLLRQAIQVNERQQEHRYQSYVAYCLSKLSALYAEQSRKEEAETLFQQALHSSQLLLAKEAEHSLLAASFSELAQLCVKWGQLQQAEELFQQAIQLCEQSLTGAQSPYLAISLTNLSSLYFKQGRYEEAQALSQRFISLERQGLQARHPYLY</sequence>
<dbReference type="PROSITE" id="PS50943">
    <property type="entry name" value="HTH_CROC1"/>
    <property type="match status" value="1"/>
</dbReference>
<dbReference type="InterPro" id="IPR010982">
    <property type="entry name" value="Lambda_DNA-bd_dom_sf"/>
</dbReference>
<evidence type="ECO:0000313" key="4">
    <source>
        <dbReference type="Proteomes" id="UP000654345"/>
    </source>
</evidence>
<dbReference type="InterPro" id="IPR019734">
    <property type="entry name" value="TPR_rpt"/>
</dbReference>
<dbReference type="PANTHER" id="PTHR46082:SF6">
    <property type="entry name" value="AAA+ ATPASE DOMAIN-CONTAINING PROTEIN-RELATED"/>
    <property type="match status" value="1"/>
</dbReference>
<dbReference type="InterPro" id="IPR002182">
    <property type="entry name" value="NB-ARC"/>
</dbReference>
<dbReference type="InterPro" id="IPR001387">
    <property type="entry name" value="Cro/C1-type_HTH"/>
</dbReference>
<dbReference type="PANTHER" id="PTHR46082">
    <property type="entry name" value="ATP/GTP-BINDING PROTEIN-RELATED"/>
    <property type="match status" value="1"/>
</dbReference>
<dbReference type="NCBIfam" id="NF040586">
    <property type="entry name" value="FxSxx_TPR"/>
    <property type="match status" value="1"/>
</dbReference>
<dbReference type="InterPro" id="IPR053137">
    <property type="entry name" value="NLR-like"/>
</dbReference>
<dbReference type="Pfam" id="PF25000">
    <property type="entry name" value="DUF7779"/>
    <property type="match status" value="1"/>
</dbReference>
<keyword evidence="4" id="KW-1185">Reference proteome</keyword>
<dbReference type="SMART" id="SM00530">
    <property type="entry name" value="HTH_XRE"/>
    <property type="match status" value="1"/>
</dbReference>
<dbReference type="Gene3D" id="1.10.260.40">
    <property type="entry name" value="lambda repressor-like DNA-binding domains"/>
    <property type="match status" value="1"/>
</dbReference>
<dbReference type="CDD" id="cd00093">
    <property type="entry name" value="HTH_XRE"/>
    <property type="match status" value="1"/>
</dbReference>
<dbReference type="Pfam" id="PF00931">
    <property type="entry name" value="NB-ARC"/>
    <property type="match status" value="1"/>
</dbReference>
<dbReference type="Pfam" id="PF13560">
    <property type="entry name" value="HTH_31"/>
    <property type="match status" value="1"/>
</dbReference>
<proteinExistence type="predicted"/>
<dbReference type="SUPFAM" id="SSF48452">
    <property type="entry name" value="TPR-like"/>
    <property type="match status" value="1"/>
</dbReference>
<reference evidence="3 4" key="1">
    <citation type="journal article" date="2021" name="Int. J. Syst. Evol. Microbiol.">
        <title>Reticulibacter mediterranei gen. nov., sp. nov., within the new family Reticulibacteraceae fam. nov., and Ktedonospora formicarum gen. nov., sp. nov., Ktedonobacter robiniae sp. nov., Dictyobacter formicarum sp. nov. and Dictyobacter arantiisoli sp. nov., belonging to the class Ktedonobacteria.</title>
        <authorList>
            <person name="Yabe S."/>
            <person name="Zheng Y."/>
            <person name="Wang C.M."/>
            <person name="Sakai Y."/>
            <person name="Abe K."/>
            <person name="Yokota A."/>
            <person name="Donadio S."/>
            <person name="Cavaletti L."/>
            <person name="Monciardini P."/>
        </authorList>
    </citation>
    <scope>NUCLEOTIDE SEQUENCE [LARGE SCALE GENOMIC DNA]</scope>
    <source>
        <strain evidence="3 4">SOSP1-30</strain>
    </source>
</reference>
<feature type="domain" description="HTH cro/C1-type" evidence="2">
    <location>
        <begin position="16"/>
        <end position="71"/>
    </location>
</feature>
<dbReference type="Gene3D" id="1.25.40.10">
    <property type="entry name" value="Tetratricopeptide repeat domain"/>
    <property type="match status" value="1"/>
</dbReference>
<gene>
    <name evidence="3" type="ORF">KSB_58730</name>
</gene>
<dbReference type="InterPro" id="IPR011990">
    <property type="entry name" value="TPR-like_helical_dom_sf"/>
</dbReference>
<name>A0ABQ3UXK4_9CHLR</name>
<evidence type="ECO:0000313" key="3">
    <source>
        <dbReference type="EMBL" id="GHO57398.1"/>
    </source>
</evidence>
<feature type="repeat" description="TPR" evidence="1">
    <location>
        <begin position="614"/>
        <end position="647"/>
    </location>
</feature>
<dbReference type="InterPro" id="IPR027417">
    <property type="entry name" value="P-loop_NTPase"/>
</dbReference>
<dbReference type="RefSeq" id="WP_201373809.1">
    <property type="nucleotide sequence ID" value="NZ_BNJG01000002.1"/>
</dbReference>
<dbReference type="SMART" id="SM00028">
    <property type="entry name" value="TPR"/>
    <property type="match status" value="4"/>
</dbReference>
<dbReference type="Pfam" id="PF13374">
    <property type="entry name" value="TPR_10"/>
    <property type="match status" value="1"/>
</dbReference>
<evidence type="ECO:0000256" key="1">
    <source>
        <dbReference type="PROSITE-ProRule" id="PRU00339"/>
    </source>
</evidence>
<dbReference type="SUPFAM" id="SSF47413">
    <property type="entry name" value="lambda repressor-like DNA-binding domains"/>
    <property type="match status" value="1"/>
</dbReference>
<dbReference type="EMBL" id="BNJG01000002">
    <property type="protein sequence ID" value="GHO57398.1"/>
    <property type="molecule type" value="Genomic_DNA"/>
</dbReference>
<keyword evidence="1" id="KW-0802">TPR repeat</keyword>
<organism evidence="3 4">
    <name type="scientific">Ktedonobacter robiniae</name>
    <dbReference type="NCBI Taxonomy" id="2778365"/>
    <lineage>
        <taxon>Bacteria</taxon>
        <taxon>Bacillati</taxon>
        <taxon>Chloroflexota</taxon>
        <taxon>Ktedonobacteria</taxon>
        <taxon>Ktedonobacterales</taxon>
        <taxon>Ktedonobacteraceae</taxon>
        <taxon>Ktedonobacter</taxon>
    </lineage>
</organism>
<evidence type="ECO:0000259" key="2">
    <source>
        <dbReference type="PROSITE" id="PS50943"/>
    </source>
</evidence>
<dbReference type="SUPFAM" id="SSF52540">
    <property type="entry name" value="P-loop containing nucleoside triphosphate hydrolases"/>
    <property type="match status" value="1"/>
</dbReference>
<dbReference type="Gene3D" id="3.40.50.300">
    <property type="entry name" value="P-loop containing nucleotide triphosphate hydrolases"/>
    <property type="match status" value="1"/>
</dbReference>